<evidence type="ECO:0000259" key="1">
    <source>
        <dbReference type="Pfam" id="PF01408"/>
    </source>
</evidence>
<evidence type="ECO:0000259" key="2">
    <source>
        <dbReference type="Pfam" id="PF02894"/>
    </source>
</evidence>
<reference evidence="3" key="1">
    <citation type="journal article" date="2014" name="Genome Biol. Evol.">
        <title>Pangenome evidence for extensive interdomain horizontal transfer affecting lineage core and shell genes in uncultured planktonic thaumarchaeota and euryarchaeota.</title>
        <authorList>
            <person name="Deschamps P."/>
            <person name="Zivanovic Y."/>
            <person name="Moreira D."/>
            <person name="Rodriguez-Valera F."/>
            <person name="Lopez-Garcia P."/>
        </authorList>
    </citation>
    <scope>NUCLEOTIDE SEQUENCE</scope>
</reference>
<evidence type="ECO:0000313" key="3">
    <source>
        <dbReference type="EMBL" id="AIE91233.1"/>
    </source>
</evidence>
<dbReference type="InterPro" id="IPR036291">
    <property type="entry name" value="NAD(P)-bd_dom_sf"/>
</dbReference>
<dbReference type="GO" id="GO:0000166">
    <property type="term" value="F:nucleotide binding"/>
    <property type="evidence" value="ECO:0007669"/>
    <property type="project" value="InterPro"/>
</dbReference>
<accession>A0A075FJ51</accession>
<feature type="domain" description="Gfo/Idh/MocA-like oxidoreductase C-terminal" evidence="2">
    <location>
        <begin position="320"/>
        <end position="452"/>
    </location>
</feature>
<dbReference type="EMBL" id="KF900331">
    <property type="protein sequence ID" value="AIE91233.1"/>
    <property type="molecule type" value="Genomic_DNA"/>
</dbReference>
<proteinExistence type="predicted"/>
<organism evidence="3">
    <name type="scientific">uncultured marine group II/III euryarchaeote AD1000_10_C12</name>
    <dbReference type="NCBI Taxonomy" id="1457717"/>
    <lineage>
        <taxon>Archaea</taxon>
        <taxon>Methanobacteriati</taxon>
        <taxon>Methanobacteriota</taxon>
        <taxon>environmental samples</taxon>
    </lineage>
</organism>
<dbReference type="PANTHER" id="PTHR43377">
    <property type="entry name" value="BILIVERDIN REDUCTASE A"/>
    <property type="match status" value="1"/>
</dbReference>
<dbReference type="InterPro" id="IPR000683">
    <property type="entry name" value="Gfo/Idh/MocA-like_OxRdtase_N"/>
</dbReference>
<dbReference type="Pfam" id="PF01408">
    <property type="entry name" value="GFO_IDH_MocA"/>
    <property type="match status" value="1"/>
</dbReference>
<sequence length="456" mass="50452">MLVCFSQATTRFPDYQFLAGLKCVNLSSHLVEAMSRVRAVLVGLGHRTACYASYALQHPEEMEVVGLADPDSDRLAIFAEKYGVPDDKCFSSSQELAAIPRFGDIAINGTMDEVHVETTIPLVEAGYHVLLEKPIAPNSSELNLLDVAVTRAGVKVAICHVLRYAPFYNDIQQRIVAGEIGEIIHIHSTENISYHHMAVAFVRGKWNKRAVNPIMLAKCCHDLDLICWFNSGIKPSKISSMGGRHFFTSKNAPDGAGENCFDCDIERDCQYSAKRHYIDNDWWSFYALAGEKNYEHGEEIDSETSAPHIAATDYGRCVWNSENDVADRQSVIIEFENGSLATHDLVSNSSRATRRLQIVGTKGEIFGDMVSGQFTVWKPAAIDGKEYTKEVVDTGVSEDMHGGGDLRLVKDFLSLVRGEQPSLATTSLSDSLNSHKIAFAADISMQESRIVDFDDI</sequence>
<feature type="domain" description="Gfo/Idh/MocA-like oxidoreductase N-terminal" evidence="1">
    <location>
        <begin position="38"/>
        <end position="158"/>
    </location>
</feature>
<dbReference type="PANTHER" id="PTHR43377:SF2">
    <property type="entry name" value="BINDING ROSSMANN FOLD OXIDOREDUCTASE, PUTATIVE (AFU_ORTHOLOGUE AFUA_4G00560)-RELATED"/>
    <property type="match status" value="1"/>
</dbReference>
<dbReference type="SUPFAM" id="SSF55347">
    <property type="entry name" value="Glyceraldehyde-3-phosphate dehydrogenase-like, C-terminal domain"/>
    <property type="match status" value="1"/>
</dbReference>
<name>A0A075FJ51_9EURY</name>
<dbReference type="Gene3D" id="3.30.360.10">
    <property type="entry name" value="Dihydrodipicolinate Reductase, domain 2"/>
    <property type="match status" value="1"/>
</dbReference>
<dbReference type="SUPFAM" id="SSF51735">
    <property type="entry name" value="NAD(P)-binding Rossmann-fold domains"/>
    <property type="match status" value="1"/>
</dbReference>
<dbReference type="InterPro" id="IPR051450">
    <property type="entry name" value="Gfo/Idh/MocA_Oxidoreductases"/>
</dbReference>
<dbReference type="InterPro" id="IPR004104">
    <property type="entry name" value="Gfo/Idh/MocA-like_OxRdtase_C"/>
</dbReference>
<dbReference type="AlphaFoldDB" id="A0A075FJ51"/>
<dbReference type="Pfam" id="PF02894">
    <property type="entry name" value="GFO_IDH_MocA_C"/>
    <property type="match status" value="1"/>
</dbReference>
<protein>
    <submittedName>
        <fullName evidence="3">Oxidoreductase domain-containing protein</fullName>
    </submittedName>
</protein>
<dbReference type="Gene3D" id="3.40.50.720">
    <property type="entry name" value="NAD(P)-binding Rossmann-like Domain"/>
    <property type="match status" value="1"/>
</dbReference>